<evidence type="ECO:0000313" key="8">
    <source>
        <dbReference type="Proteomes" id="UP001432027"/>
    </source>
</evidence>
<feature type="domain" description="GB1/RHD3-type G" evidence="6">
    <location>
        <begin position="35"/>
        <end position="284"/>
    </location>
</feature>
<dbReference type="SUPFAM" id="SSF48340">
    <property type="entry name" value="Interferon-induced guanylate-binding protein 1 (GBP1), C-terminal domain"/>
    <property type="match status" value="1"/>
</dbReference>
<evidence type="ECO:0000256" key="2">
    <source>
        <dbReference type="ARBA" id="ARBA00022801"/>
    </source>
</evidence>
<evidence type="ECO:0000256" key="5">
    <source>
        <dbReference type="SAM" id="MobiDB-lite"/>
    </source>
</evidence>
<dbReference type="InterPro" id="IPR015894">
    <property type="entry name" value="Guanylate-bd_N"/>
</dbReference>
<dbReference type="InterPro" id="IPR027417">
    <property type="entry name" value="P-loop_NTPase"/>
</dbReference>
<reference evidence="7" key="1">
    <citation type="submission" date="2023-10" db="EMBL/GenBank/DDBJ databases">
        <title>Genome assembly of Pristionchus species.</title>
        <authorList>
            <person name="Yoshida K."/>
            <person name="Sommer R.J."/>
        </authorList>
    </citation>
    <scope>NUCLEOTIDE SEQUENCE</scope>
    <source>
        <strain evidence="7">RS0144</strain>
    </source>
</reference>
<dbReference type="Proteomes" id="UP001432027">
    <property type="component" value="Unassembled WGS sequence"/>
</dbReference>
<dbReference type="GO" id="GO:0003924">
    <property type="term" value="F:GTPase activity"/>
    <property type="evidence" value="ECO:0007669"/>
    <property type="project" value="InterPro"/>
</dbReference>
<dbReference type="PANTHER" id="PTHR10751">
    <property type="entry name" value="GUANYLATE BINDING PROTEIN"/>
    <property type="match status" value="1"/>
</dbReference>
<evidence type="ECO:0000256" key="1">
    <source>
        <dbReference type="ARBA" id="ARBA00022741"/>
    </source>
</evidence>
<comment type="caution">
    <text evidence="7">The sequence shown here is derived from an EMBL/GenBank/DDBJ whole genome shotgun (WGS) entry which is preliminary data.</text>
</comment>
<proteinExistence type="inferred from homology"/>
<keyword evidence="1" id="KW-0547">Nucleotide-binding</keyword>
<feature type="region of interest" description="Disordered" evidence="5">
    <location>
        <begin position="501"/>
        <end position="597"/>
    </location>
</feature>
<evidence type="ECO:0000313" key="7">
    <source>
        <dbReference type="EMBL" id="GMT01984.1"/>
    </source>
</evidence>
<dbReference type="SUPFAM" id="SSF52540">
    <property type="entry name" value="P-loop containing nucleoside triphosphate hydrolases"/>
    <property type="match status" value="1"/>
</dbReference>
<dbReference type="AlphaFoldDB" id="A0AAV5U562"/>
<protein>
    <recommendedName>
        <fullName evidence="6">GB1/RHD3-type G domain-containing protein</fullName>
    </recommendedName>
</protein>
<dbReference type="GO" id="GO:0005525">
    <property type="term" value="F:GTP binding"/>
    <property type="evidence" value="ECO:0007669"/>
    <property type="project" value="UniProtKB-KW"/>
</dbReference>
<organism evidence="7 8">
    <name type="scientific">Pristionchus entomophagus</name>
    <dbReference type="NCBI Taxonomy" id="358040"/>
    <lineage>
        <taxon>Eukaryota</taxon>
        <taxon>Metazoa</taxon>
        <taxon>Ecdysozoa</taxon>
        <taxon>Nematoda</taxon>
        <taxon>Chromadorea</taxon>
        <taxon>Rhabditida</taxon>
        <taxon>Rhabditina</taxon>
        <taxon>Diplogasteromorpha</taxon>
        <taxon>Diplogasteroidea</taxon>
        <taxon>Neodiplogasteridae</taxon>
        <taxon>Pristionchus</taxon>
    </lineage>
</organism>
<comment type="similarity">
    <text evidence="4">Belongs to the TRAFAC class dynamin-like GTPase superfamily. GB1/RHD3 GTPase family.</text>
</comment>
<dbReference type="EMBL" id="BTSX01000005">
    <property type="protein sequence ID" value="GMT01984.1"/>
    <property type="molecule type" value="Genomic_DNA"/>
</dbReference>
<keyword evidence="8" id="KW-1185">Reference proteome</keyword>
<accession>A0AAV5U562</accession>
<dbReference type="PROSITE" id="PS51715">
    <property type="entry name" value="G_GB1_RHD3"/>
    <property type="match status" value="1"/>
</dbReference>
<dbReference type="Gene3D" id="3.40.50.300">
    <property type="entry name" value="P-loop containing nucleotide triphosphate hydrolases"/>
    <property type="match status" value="1"/>
</dbReference>
<feature type="compositionally biased region" description="Basic and acidic residues" evidence="5">
    <location>
        <begin position="501"/>
        <end position="591"/>
    </location>
</feature>
<evidence type="ECO:0000259" key="6">
    <source>
        <dbReference type="PROSITE" id="PS51715"/>
    </source>
</evidence>
<keyword evidence="2" id="KW-0378">Hydrolase</keyword>
<dbReference type="InterPro" id="IPR036543">
    <property type="entry name" value="Guanylate-bd_C_sf"/>
</dbReference>
<evidence type="ECO:0000256" key="3">
    <source>
        <dbReference type="ARBA" id="ARBA00023134"/>
    </source>
</evidence>
<name>A0AAV5U562_9BILA</name>
<dbReference type="InterPro" id="IPR030386">
    <property type="entry name" value="G_GB1_RHD3_dom"/>
</dbReference>
<keyword evidence="3" id="KW-0342">GTP-binding</keyword>
<evidence type="ECO:0000256" key="4">
    <source>
        <dbReference type="PROSITE-ProRule" id="PRU01052"/>
    </source>
</evidence>
<sequence length="597" mass="70602">MSHPSAVQIVEKVGGRFVLKEDALIRILEQKNVMDRKVAIIAVAGAFRKGKSFFLSNVVRYLECRATMSYTMLSDGRYWMAPDAPVTGFSYRRSTHAVTEGILMWPEPFVVKKMNGEEVAILLMDTEGAFDHNSSFNQCATVFSLSAHLSSLLVYNVMQDIQEDTLSHLQFFAQYGSYALGKDINNSPFQSLMFLVRDWQNSDEYGMNAGRELLDELLKPTASCNNSMLALRKDIQRSFAEIKCFLLSGPGNKICRGSEGEITVNDMDPEFKAGLIELIFSMIENHLNPKKIGGKEITGTEFLYFFKTYFSIFASGRVPEPKSLYHATSEATHMTAASTCLGYYNTEMNKYFSQLAGQYQYFEPSQLQSIHQDVSSAALRLFYDIKKMGSLPEYFIMLTENIEMLFKSYYQKENGNRITERLAKLRKEETEQRRIVEEERSKRELAEMERQREELRLKMEREKREKEEAERRKMEEERRHKEEVMKRENAERIRLEEEKRARVEREKQNREQLERDNQAREVAEQLRQEMEKLKLENERQERARKAQRENEEREEERREQRERERRRRQEEKEERDARDEARHRNYQDQVRHHMQWF</sequence>
<dbReference type="Gene3D" id="1.20.58.420">
    <property type="entry name" value="AHSP"/>
    <property type="match status" value="1"/>
</dbReference>
<gene>
    <name evidence="7" type="ORF">PENTCL1PPCAC_24158</name>
</gene>
<feature type="region of interest" description="Disordered" evidence="5">
    <location>
        <begin position="461"/>
        <end position="487"/>
    </location>
</feature>
<dbReference type="Pfam" id="PF02263">
    <property type="entry name" value="GBP"/>
    <property type="match status" value="1"/>
</dbReference>